<feature type="transmembrane region" description="Helical" evidence="2">
    <location>
        <begin position="381"/>
        <end position="398"/>
    </location>
</feature>
<comment type="caution">
    <text evidence="3">The sequence shown here is derived from an EMBL/GenBank/DDBJ whole genome shotgun (WGS) entry which is preliminary data.</text>
</comment>
<dbReference type="OrthoDB" id="10413776at2759"/>
<evidence type="ECO:0000256" key="1">
    <source>
        <dbReference type="SAM" id="MobiDB-lite"/>
    </source>
</evidence>
<dbReference type="Proteomes" id="UP000756921">
    <property type="component" value="Unassembled WGS sequence"/>
</dbReference>
<feature type="transmembrane region" description="Helical" evidence="2">
    <location>
        <begin position="545"/>
        <end position="563"/>
    </location>
</feature>
<organism evidence="3 4">
    <name type="scientific">Paraphaeosphaeria minitans</name>
    <dbReference type="NCBI Taxonomy" id="565426"/>
    <lineage>
        <taxon>Eukaryota</taxon>
        <taxon>Fungi</taxon>
        <taxon>Dikarya</taxon>
        <taxon>Ascomycota</taxon>
        <taxon>Pezizomycotina</taxon>
        <taxon>Dothideomycetes</taxon>
        <taxon>Pleosporomycetidae</taxon>
        <taxon>Pleosporales</taxon>
        <taxon>Massarineae</taxon>
        <taxon>Didymosphaeriaceae</taxon>
        <taxon>Paraphaeosphaeria</taxon>
    </lineage>
</organism>
<feature type="compositionally biased region" description="Basic and acidic residues" evidence="1">
    <location>
        <begin position="84"/>
        <end position="94"/>
    </location>
</feature>
<evidence type="ECO:0000313" key="4">
    <source>
        <dbReference type="Proteomes" id="UP000756921"/>
    </source>
</evidence>
<dbReference type="AlphaFoldDB" id="A0A9P6GKQ1"/>
<feature type="compositionally biased region" description="Basic and acidic residues" evidence="1">
    <location>
        <begin position="109"/>
        <end position="119"/>
    </location>
</feature>
<dbReference type="EMBL" id="WJXW01000004">
    <property type="protein sequence ID" value="KAF9737436.1"/>
    <property type="molecule type" value="Genomic_DNA"/>
</dbReference>
<feature type="compositionally biased region" description="Polar residues" evidence="1">
    <location>
        <begin position="122"/>
        <end position="131"/>
    </location>
</feature>
<keyword evidence="2" id="KW-1133">Transmembrane helix</keyword>
<keyword evidence="2" id="KW-0472">Membrane</keyword>
<feature type="region of interest" description="Disordered" evidence="1">
    <location>
        <begin position="83"/>
        <end position="156"/>
    </location>
</feature>
<evidence type="ECO:0000256" key="2">
    <source>
        <dbReference type="SAM" id="Phobius"/>
    </source>
</evidence>
<keyword evidence="2" id="KW-0812">Transmembrane</keyword>
<feature type="transmembrane region" description="Helical" evidence="2">
    <location>
        <begin position="355"/>
        <end position="375"/>
    </location>
</feature>
<proteinExistence type="predicted"/>
<gene>
    <name evidence="3" type="ORF">PMIN01_05215</name>
</gene>
<feature type="compositionally biased region" description="Polar residues" evidence="1">
    <location>
        <begin position="95"/>
        <end position="108"/>
    </location>
</feature>
<name>A0A9P6GKQ1_9PLEO</name>
<accession>A0A9P6GKQ1</accession>
<evidence type="ECO:0000313" key="3">
    <source>
        <dbReference type="EMBL" id="KAF9737436.1"/>
    </source>
</evidence>
<protein>
    <submittedName>
        <fullName evidence="3">Uncharacterized protein</fullName>
    </submittedName>
</protein>
<keyword evidence="4" id="KW-1185">Reference proteome</keyword>
<sequence length="574" mass="62560">MPTFPLSTSSKSSHEFLSDQAYQVLHGSDQRQDTNANAIARSHVLRRSTPAPYRVDSAATPIDRGTIALDDIAEEVEDTFSLPRHGDAHTHSSENDNGLSLQDTQQPNNEDRHPPHEEASAALSNSENVQFLTPKPQHTKTPSAQPEPPLAPAHVNPDDPVYDAVVFSDETKDNIAVHPEKPSIVKLDVPSFLNFDREQVKDWAQDTLAAIHDHKFSDLAASQHETATKHAHIAGGEVDGKTIEVPDTARVDITEGQGVNPQPATIEVIQNHPEKAAQHTILGIPVAVNELAATSGNRASLVRFADDPPLQPEHPAATPSILHDLVQPPSMYPLPVYRERAQSRSETPLIRHLRAVAYHLSLLFSYYIIVSLLVPDARAPVKLYLAAGTLLGIMWAVLHHVPRQPDQPRAARVVARPKSTTKKRFVKMCGTLCVIAAAAYFTWPGERSGEDAVAVATNSAVRTEMLAVCRNAFGWETVLGPLTTCDANTPTSLQDKPHGSPVENVVEESGFEFASGYESGSDIDDSYGKPKAVATRASLNWPGQLFGLGAGLMLAGFHVWWAQNMLEMGLQNRF</sequence>
<reference evidence="3" key="1">
    <citation type="journal article" date="2020" name="Mol. Plant Microbe Interact.">
        <title>Genome Sequence of the Biocontrol Agent Coniothyrium minitans strain Conio (IMI 134523).</title>
        <authorList>
            <person name="Patel D."/>
            <person name="Shittu T.A."/>
            <person name="Baroncelli R."/>
            <person name="Muthumeenakshi S."/>
            <person name="Osborne T.H."/>
            <person name="Janganan T.K."/>
            <person name="Sreenivasaprasad S."/>
        </authorList>
    </citation>
    <scope>NUCLEOTIDE SEQUENCE</scope>
    <source>
        <strain evidence="3">Conio</strain>
    </source>
</reference>